<evidence type="ECO:0000256" key="5">
    <source>
        <dbReference type="ARBA" id="ARBA00039799"/>
    </source>
</evidence>
<evidence type="ECO:0000313" key="10">
    <source>
        <dbReference type="Ensembl" id="ENSMMDP00005049325.1"/>
    </source>
</evidence>
<sequence length="270" mass="30924">ASQNNRAHSGSGSDTMNPPHDSLLKYDNPVLKTRSTDSSSPRQYIFSPQLPPVSGSAPPPPLPPDPRSAQAGNTMQQTQRILNAILPPREWMQNGQLWVQQVSSTPSTRDDVVRLAKQLNLKLQQRQARETGICPIRRELYSQCFDELIRQVTINCAERGLLLSQVCNESRRTMAAFQTLYESSVAYGFRKEMNAERSKADMEKRIAELQREKQDLEQQLSEQKAECEAVLTRENERRQMEKQRRAQEIEELQRHKQELKVQLEAVVLSN</sequence>
<dbReference type="GO" id="GO:0045504">
    <property type="term" value="F:dynein heavy chain binding"/>
    <property type="evidence" value="ECO:0007669"/>
    <property type="project" value="TreeGrafter"/>
</dbReference>
<dbReference type="InterPro" id="IPR019347">
    <property type="entry name" value="Axonemal_dynein_light_chain"/>
</dbReference>
<dbReference type="Ensembl" id="ENSMMDT00005050285.1">
    <property type="protein sequence ID" value="ENSMMDP00005049325.1"/>
    <property type="gene ID" value="ENSMMDG00005022411.1"/>
</dbReference>
<comment type="function">
    <text evidence="7">Involved in sperm flagellum assembly.</text>
</comment>
<protein>
    <recommendedName>
        <fullName evidence="5">Axonemal dynein light intermediate polypeptide 1</fullName>
    </recommendedName>
    <alternativeName>
        <fullName evidence="6">Inner dynein arm light chain, axonemal</fullName>
    </alternativeName>
</protein>
<keyword evidence="2 8" id="KW-0175">Coiled coil</keyword>
<evidence type="ECO:0000256" key="8">
    <source>
        <dbReference type="SAM" id="Coils"/>
    </source>
</evidence>
<evidence type="ECO:0000256" key="1">
    <source>
        <dbReference type="ARBA" id="ARBA00023017"/>
    </source>
</evidence>
<dbReference type="PANTHER" id="PTHR13183">
    <property type="entry name" value="AXONEMAL INNER ARM DYNEIN LIGHT CHAIN 28"/>
    <property type="match status" value="1"/>
</dbReference>
<accession>A0A668A377</accession>
<feature type="region of interest" description="Disordered" evidence="9">
    <location>
        <begin position="1"/>
        <end position="75"/>
    </location>
</feature>
<gene>
    <name evidence="10" type="primary">DNALI1</name>
    <name evidence="10" type="synonym">LOC115355402</name>
</gene>
<dbReference type="GO" id="GO:0005930">
    <property type="term" value="C:axoneme"/>
    <property type="evidence" value="ECO:0007669"/>
    <property type="project" value="TreeGrafter"/>
</dbReference>
<dbReference type="AlphaFoldDB" id="A0A668A377"/>
<dbReference type="GO" id="GO:0030286">
    <property type="term" value="C:dynein complex"/>
    <property type="evidence" value="ECO:0007669"/>
    <property type="project" value="UniProtKB-KW"/>
</dbReference>
<organism evidence="10 11">
    <name type="scientific">Myripristis murdjan</name>
    <name type="common">pinecone soldierfish</name>
    <dbReference type="NCBI Taxonomy" id="586833"/>
    <lineage>
        <taxon>Eukaryota</taxon>
        <taxon>Metazoa</taxon>
        <taxon>Chordata</taxon>
        <taxon>Craniata</taxon>
        <taxon>Vertebrata</taxon>
        <taxon>Euteleostomi</taxon>
        <taxon>Actinopterygii</taxon>
        <taxon>Neopterygii</taxon>
        <taxon>Teleostei</taxon>
        <taxon>Neoteleostei</taxon>
        <taxon>Acanthomorphata</taxon>
        <taxon>Holocentriformes</taxon>
        <taxon>Holocentridae</taxon>
        <taxon>Myripristis</taxon>
    </lineage>
</organism>
<feature type="compositionally biased region" description="Polar residues" evidence="9">
    <location>
        <begin position="1"/>
        <end position="16"/>
    </location>
</feature>
<evidence type="ECO:0000256" key="6">
    <source>
        <dbReference type="ARBA" id="ARBA00042417"/>
    </source>
</evidence>
<dbReference type="GeneTree" id="ENSGT00390000003012"/>
<reference evidence="10" key="1">
    <citation type="submission" date="2019-06" db="EMBL/GenBank/DDBJ databases">
        <authorList>
            <consortium name="Wellcome Sanger Institute Data Sharing"/>
        </authorList>
    </citation>
    <scope>NUCLEOTIDE SEQUENCE [LARGE SCALE GENOMIC DNA]</scope>
</reference>
<keyword evidence="1" id="KW-0243">Dynein</keyword>
<comment type="similarity">
    <text evidence="4">Belongs to the inner dynein arm light chain family.</text>
</comment>
<evidence type="ECO:0000256" key="3">
    <source>
        <dbReference type="ARBA" id="ARBA00023175"/>
    </source>
</evidence>
<evidence type="ECO:0000256" key="2">
    <source>
        <dbReference type="ARBA" id="ARBA00023054"/>
    </source>
</evidence>
<name>A0A668A377_9TELE</name>
<evidence type="ECO:0000256" key="4">
    <source>
        <dbReference type="ARBA" id="ARBA00038114"/>
    </source>
</evidence>
<evidence type="ECO:0000256" key="7">
    <source>
        <dbReference type="ARBA" id="ARBA00043925"/>
    </source>
</evidence>
<dbReference type="Proteomes" id="UP000472263">
    <property type="component" value="Chromosome 23"/>
</dbReference>
<proteinExistence type="inferred from homology"/>
<dbReference type="InParanoid" id="A0A668A377"/>
<dbReference type="Pfam" id="PF10211">
    <property type="entry name" value="Ax_dynein_light"/>
    <property type="match status" value="1"/>
</dbReference>
<reference evidence="10" key="3">
    <citation type="submission" date="2025-09" db="UniProtKB">
        <authorList>
            <consortium name="Ensembl"/>
        </authorList>
    </citation>
    <scope>IDENTIFICATION</scope>
</reference>
<reference evidence="10" key="2">
    <citation type="submission" date="2025-08" db="UniProtKB">
        <authorList>
            <consortium name="Ensembl"/>
        </authorList>
    </citation>
    <scope>IDENTIFICATION</scope>
</reference>
<feature type="coiled-coil region" evidence="8">
    <location>
        <begin position="192"/>
        <end position="269"/>
    </location>
</feature>
<keyword evidence="3" id="KW-0505">Motor protein</keyword>
<dbReference type="GO" id="GO:0097546">
    <property type="term" value="C:ciliary base"/>
    <property type="evidence" value="ECO:0007669"/>
    <property type="project" value="TreeGrafter"/>
</dbReference>
<feature type="compositionally biased region" description="Pro residues" evidence="9">
    <location>
        <begin position="57"/>
        <end position="66"/>
    </location>
</feature>
<evidence type="ECO:0000313" key="11">
    <source>
        <dbReference type="Proteomes" id="UP000472263"/>
    </source>
</evidence>
<keyword evidence="11" id="KW-1185">Reference proteome</keyword>
<evidence type="ECO:0000256" key="9">
    <source>
        <dbReference type="SAM" id="MobiDB-lite"/>
    </source>
</evidence>
<dbReference type="PANTHER" id="PTHR13183:SF0">
    <property type="entry name" value="AXONEMAL DYNEIN LIGHT INTERMEDIATE POLYPEPTIDE 1"/>
    <property type="match status" value="1"/>
</dbReference>